<feature type="transmembrane region" description="Helical" evidence="5">
    <location>
        <begin position="106"/>
        <end position="124"/>
    </location>
</feature>
<keyword evidence="9" id="KW-1185">Reference proteome</keyword>
<gene>
    <name evidence="8" type="ORF">GO493_13025</name>
</gene>
<dbReference type="SMART" id="SM00387">
    <property type="entry name" value="HATPase_c"/>
    <property type="match status" value="1"/>
</dbReference>
<dbReference type="RefSeq" id="WP_157306618.1">
    <property type="nucleotide sequence ID" value="NZ_WRXN01000005.1"/>
</dbReference>
<dbReference type="Pfam" id="PF00072">
    <property type="entry name" value="Response_reg"/>
    <property type="match status" value="1"/>
</dbReference>
<evidence type="ECO:0000256" key="5">
    <source>
        <dbReference type="SAM" id="Phobius"/>
    </source>
</evidence>
<comment type="catalytic activity">
    <reaction evidence="1">
        <text>ATP + protein L-histidine = ADP + protein N-phospho-L-histidine.</text>
        <dbReference type="EC" id="2.7.13.3"/>
    </reaction>
</comment>
<keyword evidence="3 4" id="KW-0597">Phosphoprotein</keyword>
<evidence type="ECO:0000256" key="4">
    <source>
        <dbReference type="PROSITE-ProRule" id="PRU00169"/>
    </source>
</evidence>
<dbReference type="InterPro" id="IPR004358">
    <property type="entry name" value="Sig_transdc_His_kin-like_C"/>
</dbReference>
<feature type="domain" description="Response regulatory" evidence="7">
    <location>
        <begin position="448"/>
        <end position="565"/>
    </location>
</feature>
<reference evidence="8 9" key="1">
    <citation type="submission" date="2019-12" db="EMBL/GenBank/DDBJ databases">
        <title>Chitinophaga sp. strain ysch24 (GDMCC 1.1355), whole genome shotgun sequence.</title>
        <authorList>
            <person name="Zhang X."/>
        </authorList>
    </citation>
    <scope>NUCLEOTIDE SEQUENCE [LARGE SCALE GENOMIC DNA]</scope>
    <source>
        <strain evidence="9">ysch24</strain>
    </source>
</reference>
<dbReference type="InterPro" id="IPR001789">
    <property type="entry name" value="Sig_transdc_resp-reg_receiver"/>
</dbReference>
<feature type="transmembrane region" description="Helical" evidence="5">
    <location>
        <begin position="131"/>
        <end position="152"/>
    </location>
</feature>
<dbReference type="GO" id="GO:0000155">
    <property type="term" value="F:phosphorelay sensor kinase activity"/>
    <property type="evidence" value="ECO:0007669"/>
    <property type="project" value="InterPro"/>
</dbReference>
<evidence type="ECO:0000259" key="6">
    <source>
        <dbReference type="PROSITE" id="PS50109"/>
    </source>
</evidence>
<evidence type="ECO:0000256" key="2">
    <source>
        <dbReference type="ARBA" id="ARBA00012438"/>
    </source>
</evidence>
<evidence type="ECO:0000313" key="8">
    <source>
        <dbReference type="EMBL" id="MVT09189.1"/>
    </source>
</evidence>
<dbReference type="InterPro" id="IPR003594">
    <property type="entry name" value="HATPase_dom"/>
</dbReference>
<dbReference type="Pfam" id="PF02518">
    <property type="entry name" value="HATPase_c"/>
    <property type="match status" value="1"/>
</dbReference>
<feature type="transmembrane region" description="Helical" evidence="5">
    <location>
        <begin position="30"/>
        <end position="51"/>
    </location>
</feature>
<feature type="transmembrane region" description="Helical" evidence="5">
    <location>
        <begin position="164"/>
        <end position="185"/>
    </location>
</feature>
<dbReference type="InterPro" id="IPR011006">
    <property type="entry name" value="CheY-like_superfamily"/>
</dbReference>
<dbReference type="InterPro" id="IPR005467">
    <property type="entry name" value="His_kinase_dom"/>
</dbReference>
<dbReference type="PRINTS" id="PR00344">
    <property type="entry name" value="BCTRLSENSOR"/>
</dbReference>
<protein>
    <recommendedName>
        <fullName evidence="2">histidine kinase</fullName>
        <ecNumber evidence="2">2.7.13.3</ecNumber>
    </recommendedName>
</protein>
<evidence type="ECO:0000256" key="3">
    <source>
        <dbReference type="ARBA" id="ARBA00022553"/>
    </source>
</evidence>
<comment type="caution">
    <text evidence="8">The sequence shown here is derived from an EMBL/GenBank/DDBJ whole genome shotgun (WGS) entry which is preliminary data.</text>
</comment>
<name>A0A7K1U4C1_9BACT</name>
<dbReference type="Gene3D" id="3.40.50.2300">
    <property type="match status" value="1"/>
</dbReference>
<dbReference type="SUPFAM" id="SSF47384">
    <property type="entry name" value="Homodimeric domain of signal transducing histidine kinase"/>
    <property type="match status" value="1"/>
</dbReference>
<feature type="transmembrane region" description="Helical" evidence="5">
    <location>
        <begin position="83"/>
        <end position="100"/>
    </location>
</feature>
<dbReference type="AlphaFoldDB" id="A0A7K1U4C1"/>
<dbReference type="PANTHER" id="PTHR43547">
    <property type="entry name" value="TWO-COMPONENT HISTIDINE KINASE"/>
    <property type="match status" value="1"/>
</dbReference>
<sequence length="569" mass="63267">MNSSLKGLKKLLDLGVRPGIPSETRRSIRLVNTLSLVTGGTALVLSPILTATTHKPILVPGLIEAACFFSALVLNYYRHYFQAALVMLATQNLAAVYFGMLFGEGIPIKMLSIALGITAVFIFNDLKARGIGLLVAFISMALLNINDYFHLVEPFSFTTGEHEMIKWLADGVIFALTCIVVMFFVQQNQRASENKTSFLRETNHEINKSLEAILNALDKYKTDKPGEDTLTIKQKDLKVMKIAAKTMADVVRNGLNLSRIEAGKYDIHENNLIETRNWLADIKNAYTSLANRKGIIIKLAVDADVPQWVESDRNKLTVILSNILSNAIKFSYNDAFVEFNVSAHQSVLTFQIRDFGKGMSKKKETGLFSSLYVSEKNELIEGYGVGMVLTKRYVEFLYGEIMVNSAEGQGTTFTVEVPVKVRDISNPQSHNLLPFPSASLPIILAGRNILLIEDDTMTREYGIKCLQQLGCTRIDAAADAANGMQKAINNIPDLIILDVQLPDKSGLDFLRELKHDPRLLDVPVIMASSENSDLLRYEVSKAGAALFLRKPYTIHELQKSITEILNIRV</sequence>
<dbReference type="EMBL" id="WRXN01000005">
    <property type="protein sequence ID" value="MVT09189.1"/>
    <property type="molecule type" value="Genomic_DNA"/>
</dbReference>
<keyword evidence="5" id="KW-0472">Membrane</keyword>
<evidence type="ECO:0000313" key="9">
    <source>
        <dbReference type="Proteomes" id="UP000461730"/>
    </source>
</evidence>
<dbReference type="PROSITE" id="PS50109">
    <property type="entry name" value="HIS_KIN"/>
    <property type="match status" value="1"/>
</dbReference>
<feature type="modified residue" description="4-aspartylphosphate" evidence="4">
    <location>
        <position position="498"/>
    </location>
</feature>
<organism evidence="8 9">
    <name type="scientific">Chitinophaga tropicalis</name>
    <dbReference type="NCBI Taxonomy" id="2683588"/>
    <lineage>
        <taxon>Bacteria</taxon>
        <taxon>Pseudomonadati</taxon>
        <taxon>Bacteroidota</taxon>
        <taxon>Chitinophagia</taxon>
        <taxon>Chitinophagales</taxon>
        <taxon>Chitinophagaceae</taxon>
        <taxon>Chitinophaga</taxon>
    </lineage>
</organism>
<dbReference type="Gene3D" id="1.10.287.130">
    <property type="match status" value="1"/>
</dbReference>
<feature type="domain" description="Histidine kinase" evidence="6">
    <location>
        <begin position="201"/>
        <end position="421"/>
    </location>
</feature>
<dbReference type="SUPFAM" id="SSF55874">
    <property type="entry name" value="ATPase domain of HSP90 chaperone/DNA topoisomerase II/histidine kinase"/>
    <property type="match status" value="1"/>
</dbReference>
<dbReference type="InterPro" id="IPR036890">
    <property type="entry name" value="HATPase_C_sf"/>
</dbReference>
<dbReference type="PANTHER" id="PTHR43547:SF2">
    <property type="entry name" value="HYBRID SIGNAL TRANSDUCTION HISTIDINE KINASE C"/>
    <property type="match status" value="1"/>
</dbReference>
<dbReference type="Gene3D" id="3.30.565.10">
    <property type="entry name" value="Histidine kinase-like ATPase, C-terminal domain"/>
    <property type="match status" value="1"/>
</dbReference>
<dbReference type="EC" id="2.7.13.3" evidence="2"/>
<feature type="transmembrane region" description="Helical" evidence="5">
    <location>
        <begin position="57"/>
        <end position="76"/>
    </location>
</feature>
<proteinExistence type="predicted"/>
<dbReference type="SMART" id="SM00448">
    <property type="entry name" value="REC"/>
    <property type="match status" value="1"/>
</dbReference>
<dbReference type="InterPro" id="IPR036097">
    <property type="entry name" value="HisK_dim/P_sf"/>
</dbReference>
<accession>A0A7K1U4C1</accession>
<dbReference type="CDD" id="cd00156">
    <property type="entry name" value="REC"/>
    <property type="match status" value="1"/>
</dbReference>
<keyword evidence="5" id="KW-0812">Transmembrane</keyword>
<dbReference type="Proteomes" id="UP000461730">
    <property type="component" value="Unassembled WGS sequence"/>
</dbReference>
<evidence type="ECO:0000259" key="7">
    <source>
        <dbReference type="PROSITE" id="PS50110"/>
    </source>
</evidence>
<dbReference type="SUPFAM" id="SSF52172">
    <property type="entry name" value="CheY-like"/>
    <property type="match status" value="1"/>
</dbReference>
<keyword evidence="5" id="KW-1133">Transmembrane helix</keyword>
<evidence type="ECO:0000256" key="1">
    <source>
        <dbReference type="ARBA" id="ARBA00000085"/>
    </source>
</evidence>
<dbReference type="PROSITE" id="PS50110">
    <property type="entry name" value="RESPONSE_REGULATORY"/>
    <property type="match status" value="1"/>
</dbReference>